<proteinExistence type="predicted"/>
<feature type="coiled-coil region" evidence="1">
    <location>
        <begin position="109"/>
        <end position="136"/>
    </location>
</feature>
<evidence type="ECO:0000313" key="2">
    <source>
        <dbReference type="EMBL" id="PWB04343.1"/>
    </source>
</evidence>
<keyword evidence="3" id="KW-1185">Reference proteome</keyword>
<dbReference type="GeneID" id="82524730"/>
<dbReference type="Pfam" id="PF24072">
    <property type="entry name" value="T7_gp14"/>
    <property type="match status" value="1"/>
</dbReference>
<accession>A0A2V1IMG0</accession>
<sequence length="163" mass="17282">MIGSLVGAGLSAVGSIFGGISASKAMKKVKKNLQQQKQANQDWYDRRYNEDATQRADAQRILTKTEESIRNRNRQAAGAQAVMGGTEESVAAAKAANNQALADATSQIAVNAEARKDQIEQTYQQRDAQINDALNNLEIKKSEAISSAVQGVTQAGAGIAGAF</sequence>
<evidence type="ECO:0000256" key="1">
    <source>
        <dbReference type="SAM" id="Coils"/>
    </source>
</evidence>
<evidence type="ECO:0000313" key="3">
    <source>
        <dbReference type="Proteomes" id="UP000244905"/>
    </source>
</evidence>
<dbReference type="Proteomes" id="UP000244905">
    <property type="component" value="Unassembled WGS sequence"/>
</dbReference>
<dbReference type="AlphaFoldDB" id="A0A2V1IMG0"/>
<dbReference type="RefSeq" id="WP_107030899.1">
    <property type="nucleotide sequence ID" value="NZ_PUEC01000001.1"/>
</dbReference>
<dbReference type="InterPro" id="IPR038996">
    <property type="entry name" value="Gp14"/>
</dbReference>
<dbReference type="EMBL" id="PUEC01000001">
    <property type="protein sequence ID" value="PWB04343.1"/>
    <property type="molecule type" value="Genomic_DNA"/>
</dbReference>
<organism evidence="2 3">
    <name type="scientific">Duncaniella muris</name>
    <dbReference type="NCBI Taxonomy" id="2094150"/>
    <lineage>
        <taxon>Bacteria</taxon>
        <taxon>Pseudomonadati</taxon>
        <taxon>Bacteroidota</taxon>
        <taxon>Bacteroidia</taxon>
        <taxon>Bacteroidales</taxon>
        <taxon>Muribaculaceae</taxon>
        <taxon>Duncaniella</taxon>
    </lineage>
</organism>
<name>A0A2V1IMG0_9BACT</name>
<keyword evidence="1" id="KW-0175">Coiled coil</keyword>
<gene>
    <name evidence="2" type="ORF">C5O23_00005</name>
</gene>
<comment type="caution">
    <text evidence="2">The sequence shown here is derived from an EMBL/GenBank/DDBJ whole genome shotgun (WGS) entry which is preliminary data.</text>
</comment>
<protein>
    <submittedName>
        <fullName evidence="2">Uncharacterized protein</fullName>
    </submittedName>
</protein>
<reference evidence="3" key="1">
    <citation type="submission" date="2018-02" db="EMBL/GenBank/DDBJ databases">
        <authorList>
            <person name="Clavel T."/>
            <person name="Strowig T."/>
        </authorList>
    </citation>
    <scope>NUCLEOTIDE SEQUENCE [LARGE SCALE GENOMIC DNA]</scope>
    <source>
        <strain evidence="3">DSM 103720</strain>
    </source>
</reference>